<evidence type="ECO:0000256" key="1">
    <source>
        <dbReference type="SAM" id="MobiDB-lite"/>
    </source>
</evidence>
<comment type="caution">
    <text evidence="2">The sequence shown here is derived from an EMBL/GenBank/DDBJ whole genome shotgun (WGS) entry which is preliminary data.</text>
</comment>
<gene>
    <name evidence="2" type="ORF">NPIL_615141</name>
</gene>
<accession>A0A8X6QDE1</accession>
<protein>
    <submittedName>
        <fullName evidence="2">Uncharacterized protein</fullName>
    </submittedName>
</protein>
<dbReference type="OrthoDB" id="125347at2759"/>
<sequence>MLILITASSISHSLIYCRTLIIRTPIIRKHSSWQFVLKLDGLTEEFWIVEECDQENVQDWLDCDVEDPGYQVQADEEIDVSVNDDKDHGDEDRSEK</sequence>
<dbReference type="Proteomes" id="UP000887013">
    <property type="component" value="Unassembled WGS sequence"/>
</dbReference>
<feature type="region of interest" description="Disordered" evidence="1">
    <location>
        <begin position="74"/>
        <end position="96"/>
    </location>
</feature>
<reference evidence="2" key="1">
    <citation type="submission" date="2020-08" db="EMBL/GenBank/DDBJ databases">
        <title>Multicomponent nature underlies the extraordinary mechanical properties of spider dragline silk.</title>
        <authorList>
            <person name="Kono N."/>
            <person name="Nakamura H."/>
            <person name="Mori M."/>
            <person name="Yoshida Y."/>
            <person name="Ohtoshi R."/>
            <person name="Malay A.D."/>
            <person name="Moran D.A.P."/>
            <person name="Tomita M."/>
            <person name="Numata K."/>
            <person name="Arakawa K."/>
        </authorList>
    </citation>
    <scope>NUCLEOTIDE SEQUENCE</scope>
</reference>
<evidence type="ECO:0000313" key="2">
    <source>
        <dbReference type="EMBL" id="GFU08477.1"/>
    </source>
</evidence>
<evidence type="ECO:0000313" key="3">
    <source>
        <dbReference type="Proteomes" id="UP000887013"/>
    </source>
</evidence>
<name>A0A8X6QDE1_NEPPI</name>
<keyword evidence="3" id="KW-1185">Reference proteome</keyword>
<feature type="compositionally biased region" description="Basic and acidic residues" evidence="1">
    <location>
        <begin position="83"/>
        <end position="96"/>
    </location>
</feature>
<organism evidence="2 3">
    <name type="scientific">Nephila pilipes</name>
    <name type="common">Giant wood spider</name>
    <name type="synonym">Nephila maculata</name>
    <dbReference type="NCBI Taxonomy" id="299642"/>
    <lineage>
        <taxon>Eukaryota</taxon>
        <taxon>Metazoa</taxon>
        <taxon>Ecdysozoa</taxon>
        <taxon>Arthropoda</taxon>
        <taxon>Chelicerata</taxon>
        <taxon>Arachnida</taxon>
        <taxon>Araneae</taxon>
        <taxon>Araneomorphae</taxon>
        <taxon>Entelegynae</taxon>
        <taxon>Araneoidea</taxon>
        <taxon>Nephilidae</taxon>
        <taxon>Nephila</taxon>
    </lineage>
</organism>
<dbReference type="EMBL" id="BMAW01124568">
    <property type="protein sequence ID" value="GFU08477.1"/>
    <property type="molecule type" value="Genomic_DNA"/>
</dbReference>
<proteinExistence type="predicted"/>
<dbReference type="AlphaFoldDB" id="A0A8X6QDE1"/>